<name>A0A7N4PQT1_SARHA</name>
<sequence length="18" mass="1957">VTRWTNFGSGTEVTVLSC</sequence>
<accession>A0A7N4PQT1</accession>
<protein>
    <submittedName>
        <fullName evidence="1">Uncharacterized protein</fullName>
    </submittedName>
</protein>
<organism evidence="1 2">
    <name type="scientific">Sarcophilus harrisii</name>
    <name type="common">Tasmanian devil</name>
    <name type="synonym">Sarcophilus laniarius</name>
    <dbReference type="NCBI Taxonomy" id="9305"/>
    <lineage>
        <taxon>Eukaryota</taxon>
        <taxon>Metazoa</taxon>
        <taxon>Chordata</taxon>
        <taxon>Craniata</taxon>
        <taxon>Vertebrata</taxon>
        <taxon>Euteleostomi</taxon>
        <taxon>Mammalia</taxon>
        <taxon>Metatheria</taxon>
        <taxon>Dasyuromorphia</taxon>
        <taxon>Dasyuridae</taxon>
        <taxon>Sarcophilus</taxon>
    </lineage>
</organism>
<reference evidence="1" key="3">
    <citation type="submission" date="2025-09" db="UniProtKB">
        <authorList>
            <consortium name="Ensembl"/>
        </authorList>
    </citation>
    <scope>IDENTIFICATION</scope>
</reference>
<evidence type="ECO:0000313" key="2">
    <source>
        <dbReference type="Proteomes" id="UP000007648"/>
    </source>
</evidence>
<evidence type="ECO:0000313" key="1">
    <source>
        <dbReference type="Ensembl" id="ENSSHAP00000041078.1"/>
    </source>
</evidence>
<reference evidence="1 2" key="1">
    <citation type="journal article" date="2011" name="Proc. Natl. Acad. Sci. U.S.A.">
        <title>Genetic diversity and population structure of the endangered marsupial Sarcophilus harrisii (Tasmanian devil).</title>
        <authorList>
            <person name="Miller W."/>
            <person name="Hayes V.M."/>
            <person name="Ratan A."/>
            <person name="Petersen D.C."/>
            <person name="Wittekindt N.E."/>
            <person name="Miller J."/>
            <person name="Walenz B."/>
            <person name="Knight J."/>
            <person name="Qi J."/>
            <person name="Zhao F."/>
            <person name="Wang Q."/>
            <person name="Bedoya-Reina O.C."/>
            <person name="Katiyar N."/>
            <person name="Tomsho L.P."/>
            <person name="Kasson L.M."/>
            <person name="Hardie R.A."/>
            <person name="Woodbridge P."/>
            <person name="Tindall E.A."/>
            <person name="Bertelsen M.F."/>
            <person name="Dixon D."/>
            <person name="Pyecroft S."/>
            <person name="Helgen K.M."/>
            <person name="Lesk A.M."/>
            <person name="Pringle T.H."/>
            <person name="Patterson N."/>
            <person name="Zhang Y."/>
            <person name="Kreiss A."/>
            <person name="Woods G.M."/>
            <person name="Jones M.E."/>
            <person name="Schuster S.C."/>
        </authorList>
    </citation>
    <scope>NUCLEOTIDE SEQUENCE [LARGE SCALE GENOMIC DNA]</scope>
</reference>
<dbReference type="Ensembl" id="ENSSHAT00000037909.1">
    <property type="protein sequence ID" value="ENSSHAP00000041078.1"/>
    <property type="gene ID" value="ENSSHAG00000027856.1"/>
</dbReference>
<reference evidence="1" key="2">
    <citation type="submission" date="2025-08" db="UniProtKB">
        <authorList>
            <consortium name="Ensembl"/>
        </authorList>
    </citation>
    <scope>IDENTIFICATION</scope>
</reference>
<proteinExistence type="predicted"/>
<keyword evidence="2" id="KW-1185">Reference proteome</keyword>
<dbReference type="InParanoid" id="A0A7N4PQT1"/>
<dbReference type="Proteomes" id="UP000007648">
    <property type="component" value="Unassembled WGS sequence"/>
</dbReference>
<dbReference type="AlphaFoldDB" id="A0A7N4PQT1"/>